<dbReference type="AlphaFoldDB" id="A0A545T0E3"/>
<name>A0A545T0E3_9GAMM</name>
<feature type="domain" description="RCK C-terminal" evidence="9">
    <location>
        <begin position="142"/>
        <end position="226"/>
    </location>
</feature>
<gene>
    <name evidence="10" type="primary">trkA</name>
    <name evidence="10" type="ORF">FKG94_20350</name>
</gene>
<feature type="domain" description="RCK N-terminal" evidence="8">
    <location>
        <begin position="1"/>
        <end position="122"/>
    </location>
</feature>
<dbReference type="InterPro" id="IPR036291">
    <property type="entry name" value="NAD(P)-bd_dom_sf"/>
</dbReference>
<keyword evidence="2" id="KW-0813">Transport</keyword>
<evidence type="ECO:0000256" key="4">
    <source>
        <dbReference type="ARBA" id="ARBA00022737"/>
    </source>
</evidence>
<dbReference type="EMBL" id="VHSG01000023">
    <property type="protein sequence ID" value="TQV70685.1"/>
    <property type="molecule type" value="Genomic_DNA"/>
</dbReference>
<evidence type="ECO:0000259" key="8">
    <source>
        <dbReference type="PROSITE" id="PS51201"/>
    </source>
</evidence>
<dbReference type="FunFam" id="3.30.70.1450:FF:000001">
    <property type="entry name" value="Trk system potassium transporter TrkA"/>
    <property type="match status" value="1"/>
</dbReference>
<dbReference type="PROSITE" id="PS51201">
    <property type="entry name" value="RCK_N"/>
    <property type="match status" value="2"/>
</dbReference>
<proteinExistence type="predicted"/>
<evidence type="ECO:0000256" key="2">
    <source>
        <dbReference type="ARBA" id="ARBA00022448"/>
    </source>
</evidence>
<evidence type="ECO:0000256" key="3">
    <source>
        <dbReference type="ARBA" id="ARBA00022538"/>
    </source>
</evidence>
<dbReference type="Proteomes" id="UP000319732">
    <property type="component" value="Unassembled WGS sequence"/>
</dbReference>
<dbReference type="SUPFAM" id="SSF116726">
    <property type="entry name" value="TrkA C-terminal domain-like"/>
    <property type="match status" value="2"/>
</dbReference>
<dbReference type="InterPro" id="IPR006036">
    <property type="entry name" value="K_uptake_TrkA"/>
</dbReference>
<dbReference type="GO" id="GO:0005886">
    <property type="term" value="C:plasma membrane"/>
    <property type="evidence" value="ECO:0007669"/>
    <property type="project" value="InterPro"/>
</dbReference>
<evidence type="ECO:0000259" key="9">
    <source>
        <dbReference type="PROSITE" id="PS51202"/>
    </source>
</evidence>
<dbReference type="RefSeq" id="WP_142928786.1">
    <property type="nucleotide sequence ID" value="NZ_ML660101.1"/>
</dbReference>
<dbReference type="NCBIfam" id="NF007031">
    <property type="entry name" value="PRK09496.1-2"/>
    <property type="match status" value="1"/>
</dbReference>
<dbReference type="PRINTS" id="PR00335">
    <property type="entry name" value="KUPTAKETRKA"/>
</dbReference>
<comment type="caution">
    <text evidence="10">The sequence shown here is derived from an EMBL/GenBank/DDBJ whole genome shotgun (WGS) entry which is preliminary data.</text>
</comment>
<reference evidence="10 11" key="1">
    <citation type="submission" date="2019-06" db="EMBL/GenBank/DDBJ databases">
        <title>Whole genome sequence for Cellvibrionaceae sp. R142.</title>
        <authorList>
            <person name="Wang G."/>
        </authorList>
    </citation>
    <scope>NUCLEOTIDE SEQUENCE [LARGE SCALE GENOMIC DNA]</scope>
    <source>
        <strain evidence="10 11">R142</strain>
    </source>
</reference>
<dbReference type="PANTHER" id="PTHR43833">
    <property type="entry name" value="POTASSIUM CHANNEL PROTEIN 2-RELATED-RELATED"/>
    <property type="match status" value="1"/>
</dbReference>
<dbReference type="FunFam" id="3.40.50.720:FF:000042">
    <property type="entry name" value="Trk system potassium transporter TrkA"/>
    <property type="match status" value="1"/>
</dbReference>
<feature type="domain" description="RCK N-terminal" evidence="8">
    <location>
        <begin position="231"/>
        <end position="347"/>
    </location>
</feature>
<dbReference type="NCBIfam" id="NF007030">
    <property type="entry name" value="PRK09496.1-1"/>
    <property type="match status" value="1"/>
</dbReference>
<dbReference type="InterPro" id="IPR036721">
    <property type="entry name" value="RCK_C_sf"/>
</dbReference>
<keyword evidence="4" id="KW-0677">Repeat</keyword>
<dbReference type="FunFam" id="3.40.50.720:FF:000027">
    <property type="entry name" value="Trk system potassium transporter TrkA"/>
    <property type="match status" value="1"/>
</dbReference>
<dbReference type="SUPFAM" id="SSF51735">
    <property type="entry name" value="NAD(P)-binding Rossmann-fold domains"/>
    <property type="match status" value="2"/>
</dbReference>
<evidence type="ECO:0000256" key="1">
    <source>
        <dbReference type="ARBA" id="ARBA00017378"/>
    </source>
</evidence>
<evidence type="ECO:0000256" key="7">
    <source>
        <dbReference type="ARBA" id="ARBA00023065"/>
    </source>
</evidence>
<dbReference type="Gene3D" id="3.40.50.720">
    <property type="entry name" value="NAD(P)-binding Rossmann-like Domain"/>
    <property type="match status" value="2"/>
</dbReference>
<evidence type="ECO:0000313" key="11">
    <source>
        <dbReference type="Proteomes" id="UP000319732"/>
    </source>
</evidence>
<dbReference type="Pfam" id="PF02080">
    <property type="entry name" value="TrkA_C"/>
    <property type="match status" value="2"/>
</dbReference>
<dbReference type="PANTHER" id="PTHR43833:SF5">
    <property type="entry name" value="TRK SYSTEM POTASSIUM UPTAKE PROTEIN TRKA"/>
    <property type="match status" value="1"/>
</dbReference>
<dbReference type="NCBIfam" id="NF007032">
    <property type="entry name" value="PRK09496.1-4"/>
    <property type="match status" value="1"/>
</dbReference>
<dbReference type="Pfam" id="PF02254">
    <property type="entry name" value="TrkA_N"/>
    <property type="match status" value="2"/>
</dbReference>
<dbReference type="InterPro" id="IPR050721">
    <property type="entry name" value="Trk_Ktr_HKT_K-transport"/>
</dbReference>
<feature type="domain" description="RCK C-terminal" evidence="9">
    <location>
        <begin position="367"/>
        <end position="456"/>
    </location>
</feature>
<evidence type="ECO:0000313" key="10">
    <source>
        <dbReference type="EMBL" id="TQV70685.1"/>
    </source>
</evidence>
<evidence type="ECO:0000256" key="5">
    <source>
        <dbReference type="ARBA" id="ARBA00022958"/>
    </source>
</evidence>
<keyword evidence="3" id="KW-0633">Potassium transport</keyword>
<dbReference type="NCBIfam" id="NF007039">
    <property type="entry name" value="PRK09496.3-2"/>
    <property type="match status" value="1"/>
</dbReference>
<protein>
    <recommendedName>
        <fullName evidence="1">Trk system potassium uptake protein TrkA</fullName>
    </recommendedName>
</protein>
<dbReference type="GO" id="GO:0015079">
    <property type="term" value="F:potassium ion transmembrane transporter activity"/>
    <property type="evidence" value="ECO:0007669"/>
    <property type="project" value="InterPro"/>
</dbReference>
<organism evidence="10 11">
    <name type="scientific">Exilibacterium tricleocarpae</name>
    <dbReference type="NCBI Taxonomy" id="2591008"/>
    <lineage>
        <taxon>Bacteria</taxon>
        <taxon>Pseudomonadati</taxon>
        <taxon>Pseudomonadota</taxon>
        <taxon>Gammaproteobacteria</taxon>
        <taxon>Cellvibrionales</taxon>
        <taxon>Cellvibrionaceae</taxon>
        <taxon>Exilibacterium</taxon>
    </lineage>
</organism>
<accession>A0A545T0E3</accession>
<keyword evidence="6" id="KW-0520">NAD</keyword>
<dbReference type="InterPro" id="IPR006037">
    <property type="entry name" value="RCK_C"/>
</dbReference>
<dbReference type="OrthoDB" id="9775180at2"/>
<keyword evidence="11" id="KW-1185">Reference proteome</keyword>
<keyword evidence="7" id="KW-0406">Ion transport</keyword>
<evidence type="ECO:0000256" key="6">
    <source>
        <dbReference type="ARBA" id="ARBA00023027"/>
    </source>
</evidence>
<dbReference type="InterPro" id="IPR003148">
    <property type="entry name" value="RCK_N"/>
</dbReference>
<dbReference type="Gene3D" id="3.30.70.1450">
    <property type="entry name" value="Regulator of K+ conductance, C-terminal domain"/>
    <property type="match status" value="2"/>
</dbReference>
<keyword evidence="5" id="KW-0630">Potassium</keyword>
<sequence>MKIIILGAGQVGGTLAENLASEANDITVVDSKEKRLRELRDRIDIGVVAGEGSHPGVLIQAGIEDADMLIAVTNNDEINMVACQIAHSLFSTPTKIARIRSTAYLSEPRLFRDESIPIDVLISPEKLVSGYIFRLIEHPGALQVLDFAEGKVQLVAVKAYYGGPLVGQELRFLRQHMPSVDTRVAAIYRRDRAITPEGSTVIEVDDEVFFIAAKSDIRAVMSELRRLERPYKRIIIAGGGNIGLRLTRELESRYSVKLMEYSGERCKYLSEQLERCVVLHGSASDQDLLLEENIEDTDVFLALTNDDEANVMSSMLAKRLGARKVMTLINNPAYVDLVQGGEIDIAISPQQTTIGSLLTHVRRGDMVNVHSLRRGAAEAIEVIAHGDQRSSKVVGKTIEEIDLPDGANIGAIVRETPQGSDVIIAHDDVVVETGDHVIVFLINKKHTRDIERLFQVGFTFF</sequence>
<dbReference type="PROSITE" id="PS51202">
    <property type="entry name" value="RCK_C"/>
    <property type="match status" value="2"/>
</dbReference>